<feature type="transmembrane region" description="Helical" evidence="7">
    <location>
        <begin position="190"/>
        <end position="208"/>
    </location>
</feature>
<evidence type="ECO:0000313" key="11">
    <source>
        <dbReference type="Proteomes" id="UP001164965"/>
    </source>
</evidence>
<sequence length="332" mass="34532">MSETSAPPTRPGSADSSATGAGAPGVIGTDPAGEPGGSAVASATQERVGGLWSDAWKDLRRNPLFLVAGFIIVVMLLIAAFPGLFTSVDPAAGDLSRSNQPPSAQAIFGYDLQGYDVYSRTLHGARYSIIVGVLSTLGTTLVGMTVGMLAAYYGRWIDTLLSRISDVFLGIPFLLGAIVILTTFNQFSSPVAIVGVVVAALVALGWPVPARVMRSAVIQTKQNDYVAAARSMGASTGRIIFKHLLPNALAASLVYATISLGAFIGAEATLSFLGIGLRSPVISWGSMISDASSRLRDAPHALLFPAGFLVLTVLAFVLLGDAVRQALDPKLR</sequence>
<evidence type="ECO:0000256" key="7">
    <source>
        <dbReference type="RuleBase" id="RU363032"/>
    </source>
</evidence>
<dbReference type="RefSeq" id="WP_265383866.1">
    <property type="nucleotide sequence ID" value="NZ_CP110615.1"/>
</dbReference>
<evidence type="ECO:0000256" key="8">
    <source>
        <dbReference type="SAM" id="MobiDB-lite"/>
    </source>
</evidence>
<feature type="transmembrane region" description="Helical" evidence="7">
    <location>
        <begin position="248"/>
        <end position="277"/>
    </location>
</feature>
<keyword evidence="2 7" id="KW-0813">Transport</keyword>
<feature type="transmembrane region" description="Helical" evidence="7">
    <location>
        <begin position="127"/>
        <end position="152"/>
    </location>
</feature>
<dbReference type="SUPFAM" id="SSF161098">
    <property type="entry name" value="MetI-like"/>
    <property type="match status" value="1"/>
</dbReference>
<comment type="subcellular location">
    <subcellularLocation>
        <location evidence="1 7">Cell membrane</location>
        <topology evidence="1 7">Multi-pass membrane protein</topology>
    </subcellularLocation>
</comment>
<dbReference type="InterPro" id="IPR035906">
    <property type="entry name" value="MetI-like_sf"/>
</dbReference>
<evidence type="ECO:0000313" key="10">
    <source>
        <dbReference type="EMBL" id="UZJ25762.1"/>
    </source>
</evidence>
<dbReference type="Proteomes" id="UP001164965">
    <property type="component" value="Chromosome"/>
</dbReference>
<evidence type="ECO:0000256" key="5">
    <source>
        <dbReference type="ARBA" id="ARBA00022989"/>
    </source>
</evidence>
<dbReference type="EMBL" id="CP110615">
    <property type="protein sequence ID" value="UZJ25762.1"/>
    <property type="molecule type" value="Genomic_DNA"/>
</dbReference>
<evidence type="ECO:0000259" key="9">
    <source>
        <dbReference type="PROSITE" id="PS50928"/>
    </source>
</evidence>
<protein>
    <submittedName>
        <fullName evidence="10">ABC transporter permease</fullName>
    </submittedName>
</protein>
<keyword evidence="3" id="KW-1003">Cell membrane</keyword>
<evidence type="ECO:0000256" key="1">
    <source>
        <dbReference type="ARBA" id="ARBA00004651"/>
    </source>
</evidence>
<evidence type="ECO:0000256" key="2">
    <source>
        <dbReference type="ARBA" id="ARBA00022448"/>
    </source>
</evidence>
<name>A0ABY6P291_9NOCA</name>
<gene>
    <name evidence="10" type="ORF">RHODO2019_04760</name>
</gene>
<accession>A0ABY6P291</accession>
<keyword evidence="11" id="KW-1185">Reference proteome</keyword>
<organism evidence="10 11">
    <name type="scientific">Rhodococcus antarcticus</name>
    <dbReference type="NCBI Taxonomy" id="2987751"/>
    <lineage>
        <taxon>Bacteria</taxon>
        <taxon>Bacillati</taxon>
        <taxon>Actinomycetota</taxon>
        <taxon>Actinomycetes</taxon>
        <taxon>Mycobacteriales</taxon>
        <taxon>Nocardiaceae</taxon>
        <taxon>Rhodococcus</taxon>
    </lineage>
</organism>
<dbReference type="Gene3D" id="1.10.3720.10">
    <property type="entry name" value="MetI-like"/>
    <property type="match status" value="1"/>
</dbReference>
<keyword evidence="4 7" id="KW-0812">Transmembrane</keyword>
<keyword evidence="6 7" id="KW-0472">Membrane</keyword>
<proteinExistence type="inferred from homology"/>
<dbReference type="InterPro" id="IPR000515">
    <property type="entry name" value="MetI-like"/>
</dbReference>
<feature type="transmembrane region" description="Helical" evidence="7">
    <location>
        <begin position="302"/>
        <end position="323"/>
    </location>
</feature>
<keyword evidence="5 7" id="KW-1133">Transmembrane helix</keyword>
<dbReference type="PANTHER" id="PTHR43386:SF6">
    <property type="entry name" value="ABC TRANSPORTER PERMEASE PROTEIN"/>
    <property type="match status" value="1"/>
</dbReference>
<dbReference type="InterPro" id="IPR025966">
    <property type="entry name" value="OppC_N"/>
</dbReference>
<dbReference type="Pfam" id="PF12911">
    <property type="entry name" value="OppC_N"/>
    <property type="match status" value="1"/>
</dbReference>
<dbReference type="InterPro" id="IPR050366">
    <property type="entry name" value="BP-dependent_transpt_permease"/>
</dbReference>
<dbReference type="Pfam" id="PF00528">
    <property type="entry name" value="BPD_transp_1"/>
    <property type="match status" value="1"/>
</dbReference>
<evidence type="ECO:0000256" key="4">
    <source>
        <dbReference type="ARBA" id="ARBA00022692"/>
    </source>
</evidence>
<evidence type="ECO:0000256" key="3">
    <source>
        <dbReference type="ARBA" id="ARBA00022475"/>
    </source>
</evidence>
<dbReference type="PROSITE" id="PS50928">
    <property type="entry name" value="ABC_TM1"/>
    <property type="match status" value="1"/>
</dbReference>
<feature type="compositionally biased region" description="Low complexity" evidence="8">
    <location>
        <begin position="12"/>
        <end position="21"/>
    </location>
</feature>
<dbReference type="PANTHER" id="PTHR43386">
    <property type="entry name" value="OLIGOPEPTIDE TRANSPORT SYSTEM PERMEASE PROTEIN APPC"/>
    <property type="match status" value="1"/>
</dbReference>
<feature type="transmembrane region" description="Helical" evidence="7">
    <location>
        <begin position="164"/>
        <end position="184"/>
    </location>
</feature>
<feature type="transmembrane region" description="Helical" evidence="7">
    <location>
        <begin position="64"/>
        <end position="85"/>
    </location>
</feature>
<dbReference type="CDD" id="cd06261">
    <property type="entry name" value="TM_PBP2"/>
    <property type="match status" value="1"/>
</dbReference>
<reference evidence="10" key="1">
    <citation type="submission" date="2022-10" db="EMBL/GenBank/DDBJ databases">
        <title>Rhodococcus sp.75.</title>
        <authorList>
            <person name="Sun M."/>
        </authorList>
    </citation>
    <scope>NUCLEOTIDE SEQUENCE</scope>
    <source>
        <strain evidence="10">75</strain>
    </source>
</reference>
<evidence type="ECO:0000256" key="6">
    <source>
        <dbReference type="ARBA" id="ARBA00023136"/>
    </source>
</evidence>
<feature type="domain" description="ABC transmembrane type-1" evidence="9">
    <location>
        <begin position="125"/>
        <end position="320"/>
    </location>
</feature>
<feature type="region of interest" description="Disordered" evidence="8">
    <location>
        <begin position="1"/>
        <end position="40"/>
    </location>
</feature>
<comment type="similarity">
    <text evidence="7">Belongs to the binding-protein-dependent transport system permease family.</text>
</comment>